<dbReference type="STRING" id="355548.SAMN04487945_1856"/>
<protein>
    <recommendedName>
        <fullName evidence="4">Yip1 domain-containing protein</fullName>
    </recommendedName>
</protein>
<proteinExistence type="predicted"/>
<evidence type="ECO:0000256" key="1">
    <source>
        <dbReference type="SAM" id="Phobius"/>
    </source>
</evidence>
<feature type="transmembrane region" description="Helical" evidence="1">
    <location>
        <begin position="170"/>
        <end position="192"/>
    </location>
</feature>
<dbReference type="Proteomes" id="UP000198518">
    <property type="component" value="Unassembled WGS sequence"/>
</dbReference>
<evidence type="ECO:0008006" key="4">
    <source>
        <dbReference type="Google" id="ProtNLM"/>
    </source>
</evidence>
<sequence>MAATADAPDDTGGVDPSSVFYDTWLDYLVVALLTIEGLLGAWLGWALTNGVDQTVADDFAAEFFSDPEVSTAEFPFTEAEFADAVYAAFTWAGWGFVLTGVATVAVAVLFYRYRGSVRERLADGRQAPRWHAPLFGGLLATALVFVPFAQVLGGGVAGYLSDRSAIADGALAGVVFGAPAYLLWAAVFVGGISAGFGSIGLLVVFSVLIYLATHVFLATVGGLVGGFLS</sequence>
<feature type="transmembrane region" description="Helical" evidence="1">
    <location>
        <begin position="91"/>
        <end position="111"/>
    </location>
</feature>
<keyword evidence="1" id="KW-1133">Transmembrane helix</keyword>
<evidence type="ECO:0000313" key="2">
    <source>
        <dbReference type="EMBL" id="SEW16435.1"/>
    </source>
</evidence>
<feature type="transmembrane region" description="Helical" evidence="1">
    <location>
        <begin position="199"/>
        <end position="228"/>
    </location>
</feature>
<dbReference type="AlphaFoldDB" id="A0A1I0PQ91"/>
<dbReference type="RefSeq" id="WP_089669037.1">
    <property type="nucleotide sequence ID" value="NZ_FOJA01000001.1"/>
</dbReference>
<gene>
    <name evidence="2" type="ORF">SAMN04487945_1856</name>
</gene>
<dbReference type="Pfam" id="PF17647">
    <property type="entry name" value="DUF5518"/>
    <property type="match status" value="1"/>
</dbReference>
<dbReference type="EMBL" id="FOJA01000001">
    <property type="protein sequence ID" value="SEW16435.1"/>
    <property type="molecule type" value="Genomic_DNA"/>
</dbReference>
<dbReference type="InterPro" id="IPR040493">
    <property type="entry name" value="DUF5518"/>
</dbReference>
<evidence type="ECO:0000313" key="3">
    <source>
        <dbReference type="Proteomes" id="UP000198518"/>
    </source>
</evidence>
<dbReference type="OrthoDB" id="253458at2157"/>
<accession>A0A1I0PQ91</accession>
<organism evidence="2 3">
    <name type="scientific">Halobacterium jilantaiense</name>
    <dbReference type="NCBI Taxonomy" id="355548"/>
    <lineage>
        <taxon>Archaea</taxon>
        <taxon>Methanobacteriati</taxon>
        <taxon>Methanobacteriota</taxon>
        <taxon>Stenosarchaea group</taxon>
        <taxon>Halobacteria</taxon>
        <taxon>Halobacteriales</taxon>
        <taxon>Halobacteriaceae</taxon>
        <taxon>Halobacterium</taxon>
    </lineage>
</organism>
<keyword evidence="3" id="KW-1185">Reference proteome</keyword>
<feature type="transmembrane region" description="Helical" evidence="1">
    <location>
        <begin position="24"/>
        <end position="45"/>
    </location>
</feature>
<keyword evidence="1" id="KW-0812">Transmembrane</keyword>
<reference evidence="2 3" key="1">
    <citation type="submission" date="2016-10" db="EMBL/GenBank/DDBJ databases">
        <authorList>
            <person name="de Groot N.N."/>
        </authorList>
    </citation>
    <scope>NUCLEOTIDE SEQUENCE [LARGE SCALE GENOMIC DNA]</scope>
    <source>
        <strain evidence="2 3">CGMCC 1.5337</strain>
    </source>
</reference>
<keyword evidence="1" id="KW-0472">Membrane</keyword>
<name>A0A1I0PQ91_9EURY</name>
<feature type="transmembrane region" description="Helical" evidence="1">
    <location>
        <begin position="132"/>
        <end position="150"/>
    </location>
</feature>